<comment type="subcellular location">
    <subcellularLocation>
        <location evidence="1">Nucleus</location>
    </subcellularLocation>
</comment>
<dbReference type="GeneID" id="36343864"/>
<dbReference type="Gene3D" id="2.60.40.1730">
    <property type="entry name" value="tricorn interacting facor f3 domain"/>
    <property type="match status" value="1"/>
</dbReference>
<comment type="similarity">
    <text evidence="2">Belongs to the TAF2 family.</text>
</comment>
<feature type="domain" description="Transcription initiation factor TFIID subunit 2 TPR repeats" evidence="9">
    <location>
        <begin position="680"/>
        <end position="1067"/>
    </location>
</feature>
<dbReference type="KEGG" id="egl:EGR_08149"/>
<dbReference type="GO" id="GO:0003743">
    <property type="term" value="F:translation initiation factor activity"/>
    <property type="evidence" value="ECO:0007669"/>
    <property type="project" value="UniProtKB-KW"/>
</dbReference>
<dbReference type="InterPro" id="IPR057991">
    <property type="entry name" value="TPR_TAF2_C"/>
</dbReference>
<proteinExistence type="inferred from homology"/>
<comment type="caution">
    <text evidence="10">The sequence shown here is derived from an EMBL/GenBank/DDBJ whole genome shotgun (WGS) entry which is preliminary data.</text>
</comment>
<feature type="region of interest" description="Disordered" evidence="7">
    <location>
        <begin position="497"/>
        <end position="519"/>
    </location>
</feature>
<evidence type="ECO:0000259" key="8">
    <source>
        <dbReference type="Pfam" id="PF25316"/>
    </source>
</evidence>
<dbReference type="InterPro" id="IPR027268">
    <property type="entry name" value="Peptidase_M4/M1_CTD_sf"/>
</dbReference>
<dbReference type="PANTHER" id="PTHR15137:SF9">
    <property type="entry name" value="TRANSCRIPTION INITIATION FACTOR TFIID SUBUNIT 2"/>
    <property type="match status" value="1"/>
</dbReference>
<evidence type="ECO:0000256" key="5">
    <source>
        <dbReference type="ARBA" id="ARBA00023163"/>
    </source>
</evidence>
<dbReference type="GO" id="GO:0006367">
    <property type="term" value="P:transcription initiation at RNA polymerase II promoter"/>
    <property type="evidence" value="ECO:0007669"/>
    <property type="project" value="TreeGrafter"/>
</dbReference>
<dbReference type="InterPro" id="IPR057345">
    <property type="entry name" value="Ig-like_TAF2"/>
</dbReference>
<dbReference type="AlphaFoldDB" id="W6U6Z3"/>
<dbReference type="RefSeq" id="XP_024348194.1">
    <property type="nucleotide sequence ID" value="XM_024497398.1"/>
</dbReference>
<dbReference type="EMBL" id="APAU02000097">
    <property type="protein sequence ID" value="EUB56998.1"/>
    <property type="molecule type" value="Genomic_DNA"/>
</dbReference>
<evidence type="ECO:0000259" key="9">
    <source>
        <dbReference type="Pfam" id="PF25577"/>
    </source>
</evidence>
<evidence type="ECO:0000256" key="6">
    <source>
        <dbReference type="ARBA" id="ARBA00023242"/>
    </source>
</evidence>
<dbReference type="OMA" id="EQPDYQW"/>
<dbReference type="GO" id="GO:0016251">
    <property type="term" value="F:RNA polymerase II general transcription initiation factor activity"/>
    <property type="evidence" value="ECO:0007669"/>
    <property type="project" value="TreeGrafter"/>
</dbReference>
<dbReference type="GO" id="GO:0003682">
    <property type="term" value="F:chromatin binding"/>
    <property type="evidence" value="ECO:0007669"/>
    <property type="project" value="TreeGrafter"/>
</dbReference>
<dbReference type="InterPro" id="IPR037813">
    <property type="entry name" value="TAF2"/>
</dbReference>
<dbReference type="Gene3D" id="1.10.390.10">
    <property type="entry name" value="Neutral Protease Domain 2"/>
    <property type="match status" value="1"/>
</dbReference>
<dbReference type="GO" id="GO:0005669">
    <property type="term" value="C:transcription factor TFIID complex"/>
    <property type="evidence" value="ECO:0007669"/>
    <property type="project" value="InterPro"/>
</dbReference>
<dbReference type="CDD" id="cd09839">
    <property type="entry name" value="M1_like_TAF2"/>
    <property type="match status" value="1"/>
</dbReference>
<evidence type="ECO:0000313" key="10">
    <source>
        <dbReference type="EMBL" id="EUB56998.1"/>
    </source>
</evidence>
<accession>W6U6Z3</accession>
<name>W6U6Z3_ECHGR</name>
<keyword evidence="4" id="KW-0805">Transcription regulation</keyword>
<dbReference type="GO" id="GO:0000976">
    <property type="term" value="F:transcription cis-regulatory region binding"/>
    <property type="evidence" value="ECO:0007669"/>
    <property type="project" value="TreeGrafter"/>
</dbReference>
<protein>
    <recommendedName>
        <fullName evidence="3">Transcription initiation factor TFIID subunit 2</fullName>
    </recommendedName>
</protein>
<dbReference type="SUPFAM" id="SSF55486">
    <property type="entry name" value="Metalloproteases ('zincins'), catalytic domain"/>
    <property type="match status" value="1"/>
</dbReference>
<dbReference type="Pfam" id="PF25577">
    <property type="entry name" value="TPR_TAF2_C"/>
    <property type="match status" value="1"/>
</dbReference>
<feature type="domain" description="Transcription initiation factor TFIID subunit 2 Ig-like" evidence="8">
    <location>
        <begin position="561"/>
        <end position="678"/>
    </location>
</feature>
<dbReference type="Proteomes" id="UP000019149">
    <property type="component" value="Unassembled WGS sequence"/>
</dbReference>
<dbReference type="STRING" id="6210.W6U6Z3"/>
<evidence type="ECO:0000256" key="3">
    <source>
        <dbReference type="ARBA" id="ARBA00017363"/>
    </source>
</evidence>
<gene>
    <name evidence="10" type="ORF">EGR_08149</name>
</gene>
<evidence type="ECO:0000256" key="4">
    <source>
        <dbReference type="ARBA" id="ARBA00023015"/>
    </source>
</evidence>
<dbReference type="Pfam" id="PF25316">
    <property type="entry name" value="TAF2_3rd"/>
    <property type="match status" value="1"/>
</dbReference>
<dbReference type="InterPro" id="IPR042097">
    <property type="entry name" value="Aminopeptidase_N-like_N_sf"/>
</dbReference>
<keyword evidence="5" id="KW-0804">Transcription</keyword>
<evidence type="ECO:0000256" key="7">
    <source>
        <dbReference type="SAM" id="MobiDB-lite"/>
    </source>
</evidence>
<dbReference type="CTD" id="36343864"/>
<dbReference type="OrthoDB" id="308861at2759"/>
<keyword evidence="6" id="KW-0539">Nucleus</keyword>
<dbReference type="PANTHER" id="PTHR15137">
    <property type="entry name" value="TRANSCRIPTION INITIATION FACTOR TFIID"/>
    <property type="match status" value="1"/>
</dbReference>
<evidence type="ECO:0000256" key="1">
    <source>
        <dbReference type="ARBA" id="ARBA00004123"/>
    </source>
</evidence>
<reference evidence="10 11" key="1">
    <citation type="journal article" date="2013" name="Nat. Genet.">
        <title>The genome of the hydatid tapeworm Echinococcus granulosus.</title>
        <authorList>
            <person name="Zheng H."/>
            <person name="Zhang W."/>
            <person name="Zhang L."/>
            <person name="Zhang Z."/>
            <person name="Li J."/>
            <person name="Lu G."/>
            <person name="Zhu Y."/>
            <person name="Wang Y."/>
            <person name="Huang Y."/>
            <person name="Liu J."/>
            <person name="Kang H."/>
            <person name="Chen J."/>
            <person name="Wang L."/>
            <person name="Chen A."/>
            <person name="Yu S."/>
            <person name="Gao Z."/>
            <person name="Jin L."/>
            <person name="Gu W."/>
            <person name="Wang Z."/>
            <person name="Zhao L."/>
            <person name="Shi B."/>
            <person name="Wen H."/>
            <person name="Lin R."/>
            <person name="Jones M.K."/>
            <person name="Brejova B."/>
            <person name="Vinar T."/>
            <person name="Zhao G."/>
            <person name="McManus D.P."/>
            <person name="Chen Z."/>
            <person name="Zhou Y."/>
            <person name="Wang S."/>
        </authorList>
    </citation>
    <scope>NUCLEOTIDE SEQUENCE [LARGE SCALE GENOMIC DNA]</scope>
</reference>
<sequence length="1178" mass="132715">MNQTILLTKTSLTKRPFRLAHQTLCLSKIDFSQCIVVGFTQLVIWPLETSLRRIPLNVRQCRIHRVVVEAAEEYFRGPSDIYSRIYPPVDVPVAFSDPCVEICKQDCKFRTLDNFEIKHASIISTTDPDEGGGELTVRIPPSILGLVRDKQPLLVTIEFSLTRPKYGFHFVIPEDGSLDTAYAFTGGPPNSSRSWFPCVDCSEPCTWKIEITVDEDFVAIAPGELLGPPEYTDDLRAKTYQFFLAQPTSAPSIGLVIGAFEIFPDISESTGSTVITHFCPKGLRSLLVHSSQSLAGIVEYYEGELASQFPFHSLDFVFVDRAFEDHQSFASVIIFSVDLLYSPRIIDQAITSRRIFAFAVAQQFFGCALQAETWAGAWLPYGIAGYLAGLYQKRVFGNNEYRYFIANEMRSVTGYEHTRHGIILDPSNTIRKNTYFSLKHPQVLSPDYLSVYIKKSHLVIRMLGLRFGQRVLLQVFNKLFVLARLSTINAGAEEKVPVNGTPVPHDNSVTTVSEDSAVPPTLSDENRANLLLSTDSFRRIISTVTGQDIENFLDHWVFKPGHVRLFAKFLFNRKRNVVELELKQDLQSRSTLNYTGPLTAMLQELDGPFIHTFKLEEGRTSKDLQCHSKSRKHKKKKIPLSNGDEVEMDLSRIYPDSPLLWLRLDPDLTVIRSIHTEQADFAWHLMLAYDRDCLGQLEAVHALVDFVSPETRHALSNIVADEQVYYRVRTDACFVLCRVANELASIGAGGVGLGLSAGGGGVGGSSSHHTHQTSSVLIPLFWQLYSSPLTRGLVRQNDFSNLQRYFLQKAIVRAVATLRIQQVCPWDVLNFLVELNRYNDNSRNAYSDCYYRAELINAMKDTLTPAIVMRGVISVSSLPNEVRTVVEEVARCLNRDAQIPSYKRMVTVACLLAIRRLQRFGFLPVDPKLFYKAAASGHYTDVRLAAIECLVDYVRGERDQTALEWLFDQIIEQKGTTEASYSRLRYETVRLLTETPPFARGETGSRLDTPQLVDRIWSLMNHGCAGDSRLRCALTDLYFSLYGNRRPSCLPLADGVLLVRVREGRSMVRLPEKEGSMDGDRADGNESGLLESTGRPQLENCSPLKRRMEHLSDDDDEYIRWCTLTMQRKRLESIKLWRGGCVWCGGWHGCLPSTRVGLPARTGAPLVSSLGCIYPQCF</sequence>
<dbReference type="SUPFAM" id="SSF63737">
    <property type="entry name" value="Leukotriene A4 hydrolase N-terminal domain"/>
    <property type="match status" value="1"/>
</dbReference>
<organism evidence="10 11">
    <name type="scientific">Echinococcus granulosus</name>
    <name type="common">Hydatid tapeworm</name>
    <dbReference type="NCBI Taxonomy" id="6210"/>
    <lineage>
        <taxon>Eukaryota</taxon>
        <taxon>Metazoa</taxon>
        <taxon>Spiralia</taxon>
        <taxon>Lophotrochozoa</taxon>
        <taxon>Platyhelminthes</taxon>
        <taxon>Cestoda</taxon>
        <taxon>Eucestoda</taxon>
        <taxon>Cyclophyllidea</taxon>
        <taxon>Taeniidae</taxon>
        <taxon>Echinococcus</taxon>
        <taxon>Echinococcus granulosus group</taxon>
    </lineage>
</organism>
<evidence type="ECO:0000313" key="11">
    <source>
        <dbReference type="Proteomes" id="UP000019149"/>
    </source>
</evidence>
<evidence type="ECO:0000256" key="2">
    <source>
        <dbReference type="ARBA" id="ARBA00010937"/>
    </source>
</evidence>
<keyword evidence="11" id="KW-1185">Reference proteome</keyword>